<dbReference type="EMBL" id="QZCE01000002">
    <property type="protein sequence ID" value="NEZ63628.1"/>
    <property type="molecule type" value="Genomic_DNA"/>
</dbReference>
<dbReference type="RefSeq" id="WP_163663299.1">
    <property type="nucleotide sequence ID" value="NZ_QZCE01000002.1"/>
</dbReference>
<evidence type="ECO:0000313" key="2">
    <source>
        <dbReference type="Proteomes" id="UP000473574"/>
    </source>
</evidence>
<proteinExistence type="predicted"/>
<comment type="caution">
    <text evidence="1">The sequence shown here is derived from an EMBL/GenBank/DDBJ whole genome shotgun (WGS) entry which is preliminary data.</text>
</comment>
<name>A0A6M0S5A0_9CYAN</name>
<accession>A0A6M0S5A0</accession>
<evidence type="ECO:0000313" key="1">
    <source>
        <dbReference type="EMBL" id="NEZ63628.1"/>
    </source>
</evidence>
<dbReference type="Proteomes" id="UP000473574">
    <property type="component" value="Unassembled WGS sequence"/>
</dbReference>
<organism evidence="1 2">
    <name type="scientific">Adonisia turfae CCMR0082</name>
    <dbReference type="NCBI Taxonomy" id="2304604"/>
    <lineage>
        <taxon>Bacteria</taxon>
        <taxon>Bacillati</taxon>
        <taxon>Cyanobacteriota</taxon>
        <taxon>Adonisia</taxon>
        <taxon>Adonisia turfae</taxon>
    </lineage>
</organism>
<dbReference type="AlphaFoldDB" id="A0A6M0S5A0"/>
<gene>
    <name evidence="1" type="ORF">D0962_12685</name>
</gene>
<reference evidence="1 2" key="1">
    <citation type="journal article" date="2020" name="Microb. Ecol.">
        <title>Ecogenomics of the Marine Benthic Filamentous Cyanobacterium Adonisia.</title>
        <authorList>
            <person name="Walter J.M."/>
            <person name="Coutinho F.H."/>
            <person name="Leomil L."/>
            <person name="Hargreaves P.I."/>
            <person name="Campeao M.E."/>
            <person name="Vieira V.V."/>
            <person name="Silva B.S."/>
            <person name="Fistarol G.O."/>
            <person name="Salomon P.S."/>
            <person name="Sawabe T."/>
            <person name="Mino S."/>
            <person name="Hosokawa M."/>
            <person name="Miyashita H."/>
            <person name="Maruyama F."/>
            <person name="van Verk M.C."/>
            <person name="Dutilh B.E."/>
            <person name="Thompson C.C."/>
            <person name="Thompson F.L."/>
        </authorList>
    </citation>
    <scope>NUCLEOTIDE SEQUENCE [LARGE SCALE GENOMIC DNA]</scope>
    <source>
        <strain evidence="1 2">CCMR0082</strain>
    </source>
</reference>
<protein>
    <submittedName>
        <fullName evidence="1">Uncharacterized protein</fullName>
    </submittedName>
</protein>
<sequence>MKTLLLGTLTALLALTPKTTERAQAQGLFTPTAEGCAAIINPAINADCQEAYKLRQFFQGELEDIRTIYQLAELVQPATVWISPGYGETLTFEPPARVIVLQQFILADTGEPWIHIRFASGDYGFIQTSVVE</sequence>